<dbReference type="CDD" id="cd00056">
    <property type="entry name" value="ENDO3c"/>
    <property type="match status" value="1"/>
</dbReference>
<dbReference type="FunFam" id="1.10.340.30:FF:000002">
    <property type="entry name" value="Adenine DNA glycosylase"/>
    <property type="match status" value="1"/>
</dbReference>
<dbReference type="GO" id="GO:0006284">
    <property type="term" value="P:base-excision repair"/>
    <property type="evidence" value="ECO:0007669"/>
    <property type="project" value="UniProtKB-UniRule"/>
</dbReference>
<dbReference type="GO" id="GO:0000701">
    <property type="term" value="F:purine-specific mismatch base pair DNA N-glycosylase activity"/>
    <property type="evidence" value="ECO:0007669"/>
    <property type="project" value="UniProtKB-EC"/>
</dbReference>
<evidence type="ECO:0000256" key="14">
    <source>
        <dbReference type="RuleBase" id="RU365096"/>
    </source>
</evidence>
<dbReference type="InterPro" id="IPR023170">
    <property type="entry name" value="HhH_base_excis_C"/>
</dbReference>
<dbReference type="GO" id="GO:0035485">
    <property type="term" value="F:adenine/guanine mispair binding"/>
    <property type="evidence" value="ECO:0007669"/>
    <property type="project" value="TreeGrafter"/>
</dbReference>
<reference evidence="16 17" key="1">
    <citation type="journal article" date="2017" name="Int. J. Syst. Evol. Microbiol.">
        <title>Marinicauda algicola sp. nov., isolated from a marine red alga Rhodosorus marinus.</title>
        <authorList>
            <person name="Jeong S.E."/>
            <person name="Jeon S.H."/>
            <person name="Chun B.H."/>
            <person name="Kim D.W."/>
            <person name="Jeon C.O."/>
        </authorList>
    </citation>
    <scope>NUCLEOTIDE SEQUENCE [LARGE SCALE GENOMIC DNA]</scope>
    <source>
        <strain evidence="16 17">JCM 31718</strain>
    </source>
</reference>
<dbReference type="InterPro" id="IPR044298">
    <property type="entry name" value="MIG/MutY"/>
</dbReference>
<organism evidence="16 17">
    <name type="scientific">Marinicauda algicola</name>
    <dbReference type="NCBI Taxonomy" id="2029849"/>
    <lineage>
        <taxon>Bacteria</taxon>
        <taxon>Pseudomonadati</taxon>
        <taxon>Pseudomonadota</taxon>
        <taxon>Alphaproteobacteria</taxon>
        <taxon>Maricaulales</taxon>
        <taxon>Maricaulaceae</taxon>
        <taxon>Marinicauda</taxon>
    </lineage>
</organism>
<dbReference type="InterPro" id="IPR004035">
    <property type="entry name" value="Endouclease-III_FeS-bd_BS"/>
</dbReference>
<keyword evidence="12" id="KW-0234">DNA repair</keyword>
<dbReference type="GO" id="GO:0046872">
    <property type="term" value="F:metal ion binding"/>
    <property type="evidence" value="ECO:0007669"/>
    <property type="project" value="UniProtKB-UniRule"/>
</dbReference>
<evidence type="ECO:0000256" key="6">
    <source>
        <dbReference type="ARBA" id="ARBA00022485"/>
    </source>
</evidence>
<dbReference type="EC" id="3.2.2.31" evidence="4 14"/>
<dbReference type="Gene3D" id="1.10.340.30">
    <property type="entry name" value="Hypothetical protein, domain 2"/>
    <property type="match status" value="1"/>
</dbReference>
<evidence type="ECO:0000256" key="11">
    <source>
        <dbReference type="ARBA" id="ARBA00023014"/>
    </source>
</evidence>
<feature type="domain" description="HhH-GPD" evidence="15">
    <location>
        <begin position="54"/>
        <end position="204"/>
    </location>
</feature>
<dbReference type="Pfam" id="PF14815">
    <property type="entry name" value="NUDIX_4"/>
    <property type="match status" value="1"/>
</dbReference>
<evidence type="ECO:0000256" key="1">
    <source>
        <dbReference type="ARBA" id="ARBA00000843"/>
    </source>
</evidence>
<dbReference type="SUPFAM" id="SSF55811">
    <property type="entry name" value="Nudix"/>
    <property type="match status" value="1"/>
</dbReference>
<keyword evidence="8 14" id="KW-0227">DNA damage</keyword>
<dbReference type="GO" id="GO:0032357">
    <property type="term" value="F:oxidized purine DNA binding"/>
    <property type="evidence" value="ECO:0007669"/>
    <property type="project" value="TreeGrafter"/>
</dbReference>
<evidence type="ECO:0000256" key="9">
    <source>
        <dbReference type="ARBA" id="ARBA00022801"/>
    </source>
</evidence>
<protein>
    <recommendedName>
        <fullName evidence="5 14">Adenine DNA glycosylase</fullName>
        <ecNumber evidence="4 14">3.2.2.31</ecNumber>
    </recommendedName>
</protein>
<evidence type="ECO:0000256" key="10">
    <source>
        <dbReference type="ARBA" id="ARBA00023004"/>
    </source>
</evidence>
<accession>A0A4S2GW18</accession>
<dbReference type="GO" id="GO:0034039">
    <property type="term" value="F:8-oxo-7,8-dihydroguanine DNA N-glycosylase activity"/>
    <property type="evidence" value="ECO:0007669"/>
    <property type="project" value="TreeGrafter"/>
</dbReference>
<dbReference type="InterPro" id="IPR011257">
    <property type="entry name" value="DNA_glycosylase"/>
</dbReference>
<keyword evidence="17" id="KW-1185">Reference proteome</keyword>
<dbReference type="PROSITE" id="PS00764">
    <property type="entry name" value="ENDONUCLEASE_III_1"/>
    <property type="match status" value="1"/>
</dbReference>
<evidence type="ECO:0000313" key="16">
    <source>
        <dbReference type="EMBL" id="TGY87213.1"/>
    </source>
</evidence>
<dbReference type="InterPro" id="IPR003651">
    <property type="entry name" value="Endonuclease3_FeS-loop_motif"/>
</dbReference>
<dbReference type="InterPro" id="IPR003265">
    <property type="entry name" value="HhH-GPD_domain"/>
</dbReference>
<dbReference type="InterPro" id="IPR029119">
    <property type="entry name" value="MutY_C"/>
</dbReference>
<dbReference type="PANTHER" id="PTHR42944">
    <property type="entry name" value="ADENINE DNA GLYCOSYLASE"/>
    <property type="match status" value="1"/>
</dbReference>
<comment type="similarity">
    <text evidence="3 14">Belongs to the Nth/MutY family.</text>
</comment>
<comment type="function">
    <text evidence="2">Adenine glycosylase active on G-A mispairs. MutY also corrects error-prone DNA synthesis past GO lesions which are due to the oxidatively damaged form of guanine: 7,8-dihydro-8-oxoguanine (8-oxo-dGTP).</text>
</comment>
<dbReference type="GO" id="GO:0051539">
    <property type="term" value="F:4 iron, 4 sulfur cluster binding"/>
    <property type="evidence" value="ECO:0007669"/>
    <property type="project" value="UniProtKB-UniRule"/>
</dbReference>
<dbReference type="GO" id="GO:0006298">
    <property type="term" value="P:mismatch repair"/>
    <property type="evidence" value="ECO:0007669"/>
    <property type="project" value="TreeGrafter"/>
</dbReference>
<keyword evidence="13 14" id="KW-0326">Glycosidase</keyword>
<sequence>MTNALSRSDPGRLNAALLAWYDRQGRALPWRVRPEDRARGVKADPYAVWLSEIMLQQTTVPHAAPYWHAFLQRWPTVHDLASAPREDVMAAWAGLGYYARARNMHACARVVSEELGGEFPRDLDALRALPGIGDYTANAIRAAAFDLPASVVDGNVERVVARLFRIETPLPRAKAEIKAAAAGIAASGARPGDYAQAVMDLGATVCTPRSPACGICPWRSACAACDAGAQTDYPRKERKKQKPVRYGVCFHLTRDGPGGAELLLRRRPEAGLLGAMMELPGTDWTEEAPVAEAIAASAPVGADWQEAGRVRHVFTHFRLELDVRTARLAAGDAGPQGRWVSVGALKQAGLPSVMMKAAKLGF</sequence>
<comment type="cofactor">
    <cofactor evidence="14">
        <name>[4Fe-4S] cluster</name>
        <dbReference type="ChEBI" id="CHEBI:49883"/>
    </cofactor>
    <text evidence="14">Binds 1 [4Fe-4S] cluster.</text>
</comment>
<evidence type="ECO:0000256" key="7">
    <source>
        <dbReference type="ARBA" id="ARBA00022723"/>
    </source>
</evidence>
<dbReference type="Proteomes" id="UP000308054">
    <property type="component" value="Unassembled WGS sequence"/>
</dbReference>
<dbReference type="Pfam" id="PF00730">
    <property type="entry name" value="HhH-GPD"/>
    <property type="match status" value="1"/>
</dbReference>
<keyword evidence="9" id="KW-0378">Hydrolase</keyword>
<dbReference type="OrthoDB" id="9802365at2"/>
<name>A0A4S2GW18_9PROT</name>
<comment type="caution">
    <text evidence="16">The sequence shown here is derived from an EMBL/GenBank/DDBJ whole genome shotgun (WGS) entry which is preliminary data.</text>
</comment>
<evidence type="ECO:0000256" key="13">
    <source>
        <dbReference type="ARBA" id="ARBA00023295"/>
    </source>
</evidence>
<dbReference type="InterPro" id="IPR000445">
    <property type="entry name" value="HhH_motif"/>
</dbReference>
<comment type="catalytic activity">
    <reaction evidence="1 14">
        <text>Hydrolyzes free adenine bases from 7,8-dihydro-8-oxoguanine:adenine mismatched double-stranded DNA, leaving an apurinic site.</text>
        <dbReference type="EC" id="3.2.2.31"/>
    </reaction>
</comment>
<dbReference type="Gene3D" id="1.10.1670.10">
    <property type="entry name" value="Helix-hairpin-Helix base-excision DNA repair enzymes (C-terminal)"/>
    <property type="match status" value="1"/>
</dbReference>
<dbReference type="RefSeq" id="WP_135997516.1">
    <property type="nucleotide sequence ID" value="NZ_CP071057.1"/>
</dbReference>
<evidence type="ECO:0000313" key="17">
    <source>
        <dbReference type="Proteomes" id="UP000308054"/>
    </source>
</evidence>
<dbReference type="SUPFAM" id="SSF48150">
    <property type="entry name" value="DNA-glycosylase"/>
    <property type="match status" value="1"/>
</dbReference>
<keyword evidence="11" id="KW-0411">Iron-sulfur</keyword>
<keyword evidence="10 14" id="KW-0408">Iron</keyword>
<evidence type="ECO:0000256" key="12">
    <source>
        <dbReference type="ARBA" id="ARBA00023204"/>
    </source>
</evidence>
<dbReference type="InterPro" id="IPR015797">
    <property type="entry name" value="NUDIX_hydrolase-like_dom_sf"/>
</dbReference>
<dbReference type="EMBL" id="SRXW01000007">
    <property type="protein sequence ID" value="TGY87213.1"/>
    <property type="molecule type" value="Genomic_DNA"/>
</dbReference>
<dbReference type="PANTHER" id="PTHR42944:SF1">
    <property type="entry name" value="ADENINE DNA GLYCOSYLASE"/>
    <property type="match status" value="1"/>
</dbReference>
<evidence type="ECO:0000256" key="2">
    <source>
        <dbReference type="ARBA" id="ARBA00002933"/>
    </source>
</evidence>
<dbReference type="SMART" id="SM00478">
    <property type="entry name" value="ENDO3c"/>
    <property type="match status" value="1"/>
</dbReference>
<dbReference type="Gene3D" id="3.90.79.10">
    <property type="entry name" value="Nucleoside Triphosphate Pyrophosphohydrolase"/>
    <property type="match status" value="1"/>
</dbReference>
<keyword evidence="6" id="KW-0004">4Fe-4S</keyword>
<dbReference type="AlphaFoldDB" id="A0A4S2GW18"/>
<dbReference type="Pfam" id="PF10576">
    <property type="entry name" value="EndIII_4Fe-2S"/>
    <property type="match status" value="1"/>
</dbReference>
<evidence type="ECO:0000256" key="5">
    <source>
        <dbReference type="ARBA" id="ARBA00022023"/>
    </source>
</evidence>
<dbReference type="CDD" id="cd03431">
    <property type="entry name" value="NUDIX_DNA_Glycosylase_C-MutY"/>
    <property type="match status" value="1"/>
</dbReference>
<dbReference type="Pfam" id="PF00633">
    <property type="entry name" value="HHH"/>
    <property type="match status" value="1"/>
</dbReference>
<keyword evidence="7" id="KW-0479">Metal-binding</keyword>
<gene>
    <name evidence="16" type="ORF">E5163_15955</name>
</gene>
<evidence type="ECO:0000259" key="15">
    <source>
        <dbReference type="SMART" id="SM00478"/>
    </source>
</evidence>
<proteinExistence type="inferred from homology"/>
<evidence type="ECO:0000256" key="8">
    <source>
        <dbReference type="ARBA" id="ARBA00022763"/>
    </source>
</evidence>
<evidence type="ECO:0000256" key="4">
    <source>
        <dbReference type="ARBA" id="ARBA00012045"/>
    </source>
</evidence>
<evidence type="ECO:0000256" key="3">
    <source>
        <dbReference type="ARBA" id="ARBA00008343"/>
    </source>
</evidence>